<dbReference type="EMBL" id="GEEE01014650">
    <property type="protein sequence ID" value="JAP48575.1"/>
    <property type="molecule type" value="Transcribed_RNA"/>
</dbReference>
<organism evidence="1">
    <name type="scientific">Schistocephalus solidus</name>
    <name type="common">Tapeworm</name>
    <dbReference type="NCBI Taxonomy" id="70667"/>
    <lineage>
        <taxon>Eukaryota</taxon>
        <taxon>Metazoa</taxon>
        <taxon>Spiralia</taxon>
        <taxon>Lophotrochozoa</taxon>
        <taxon>Platyhelminthes</taxon>
        <taxon>Cestoda</taxon>
        <taxon>Eucestoda</taxon>
        <taxon>Diphyllobothriidea</taxon>
        <taxon>Diphyllobothriidae</taxon>
        <taxon>Schistocephalus</taxon>
    </lineage>
</organism>
<gene>
    <name evidence="1" type="ORF">TR88082</name>
</gene>
<proteinExistence type="predicted"/>
<reference evidence="1" key="1">
    <citation type="submission" date="2016-01" db="EMBL/GenBank/DDBJ databases">
        <title>Reference transcriptome for the parasite Schistocephalus solidus: insights into the molecular evolution of parasitism.</title>
        <authorList>
            <person name="Hebert F.O."/>
            <person name="Grambauer S."/>
            <person name="Barber I."/>
            <person name="Landry C.R."/>
            <person name="Aubin-Horth N."/>
        </authorList>
    </citation>
    <scope>NUCLEOTIDE SEQUENCE</scope>
</reference>
<dbReference type="AlphaFoldDB" id="A0A0X3P9I4"/>
<accession>A0A0X3P9I4</accession>
<evidence type="ECO:0000313" key="1">
    <source>
        <dbReference type="EMBL" id="JAP48575.1"/>
    </source>
</evidence>
<sequence length="106" mass="12127">RILLAICRSVFRLTKSHCSRRLPKPGHPVRVKKHSHHRSVVTQIRLRHPPHGQSRLLTVPLPPPCRVPLSHRYSSSSLVSSPPSSREFSTLSVCYRLLKSVLWRVS</sequence>
<name>A0A0X3P9I4_SCHSO</name>
<feature type="non-terminal residue" evidence="1">
    <location>
        <position position="1"/>
    </location>
</feature>
<protein>
    <submittedName>
        <fullName evidence="1">Uncharacterized protein</fullName>
    </submittedName>
</protein>